<dbReference type="EMBL" id="BARS01047093">
    <property type="protein sequence ID" value="GAG36267.1"/>
    <property type="molecule type" value="Genomic_DNA"/>
</dbReference>
<gene>
    <name evidence="1" type="ORF">S01H1_70785</name>
</gene>
<organism evidence="1">
    <name type="scientific">marine sediment metagenome</name>
    <dbReference type="NCBI Taxonomy" id="412755"/>
    <lineage>
        <taxon>unclassified sequences</taxon>
        <taxon>metagenomes</taxon>
        <taxon>ecological metagenomes</taxon>
    </lineage>
</organism>
<dbReference type="AlphaFoldDB" id="X0XLQ7"/>
<accession>X0XLQ7</accession>
<dbReference type="SUPFAM" id="SSF56954">
    <property type="entry name" value="Outer membrane efflux proteins (OEP)"/>
    <property type="match status" value="1"/>
</dbReference>
<dbReference type="Gene3D" id="1.20.1600.10">
    <property type="entry name" value="Outer membrane efflux proteins (OEP)"/>
    <property type="match status" value="1"/>
</dbReference>
<proteinExistence type="predicted"/>
<sequence length="233" mass="26037">ALQIGARNSFDYQTRKEDIFRKALDLDLKANDFRTIFTNNRIVSNLERDTTGDDMASSTSTSGDFELQRQFENGATITFNITMAIANLLTAGTSSFGSQADTSISIPLLRGSGRHIVTEPLTQAQRDVVYAIYDFERFKKTYAVDVASDYLGVLGQLDGVKNNEDNYRRSIASAKRERRRADAGRQTEVEVDQAVQNELRARNSWISATERYKGGLDSFKNLLGLPTDANIEL</sequence>
<feature type="non-terminal residue" evidence="1">
    <location>
        <position position="1"/>
    </location>
</feature>
<reference evidence="1" key="1">
    <citation type="journal article" date="2014" name="Front. Microbiol.">
        <title>High frequency of phylogenetically diverse reductive dehalogenase-homologous genes in deep subseafloor sedimentary metagenomes.</title>
        <authorList>
            <person name="Kawai M."/>
            <person name="Futagami T."/>
            <person name="Toyoda A."/>
            <person name="Takaki Y."/>
            <person name="Nishi S."/>
            <person name="Hori S."/>
            <person name="Arai W."/>
            <person name="Tsubouchi T."/>
            <person name="Morono Y."/>
            <person name="Uchiyama I."/>
            <person name="Ito T."/>
            <person name="Fujiyama A."/>
            <person name="Inagaki F."/>
            <person name="Takami H."/>
        </authorList>
    </citation>
    <scope>NUCLEOTIDE SEQUENCE</scope>
    <source>
        <strain evidence="1">Expedition CK06-06</strain>
    </source>
</reference>
<evidence type="ECO:0008006" key="2">
    <source>
        <dbReference type="Google" id="ProtNLM"/>
    </source>
</evidence>
<comment type="caution">
    <text evidence="1">The sequence shown here is derived from an EMBL/GenBank/DDBJ whole genome shotgun (WGS) entry which is preliminary data.</text>
</comment>
<protein>
    <recommendedName>
        <fullName evidence="2">Outer membrane efflux protein</fullName>
    </recommendedName>
</protein>
<name>X0XLQ7_9ZZZZ</name>
<dbReference type="GO" id="GO:0015562">
    <property type="term" value="F:efflux transmembrane transporter activity"/>
    <property type="evidence" value="ECO:0007669"/>
    <property type="project" value="InterPro"/>
</dbReference>
<evidence type="ECO:0000313" key="1">
    <source>
        <dbReference type="EMBL" id="GAG36267.1"/>
    </source>
</evidence>